<organism evidence="8">
    <name type="scientific">Dermatophagoides farinae</name>
    <name type="common">American house dust mite</name>
    <dbReference type="NCBI Taxonomy" id="6954"/>
    <lineage>
        <taxon>Eukaryota</taxon>
        <taxon>Metazoa</taxon>
        <taxon>Ecdysozoa</taxon>
        <taxon>Arthropoda</taxon>
        <taxon>Chelicerata</taxon>
        <taxon>Arachnida</taxon>
        <taxon>Acari</taxon>
        <taxon>Acariformes</taxon>
        <taxon>Sarcoptiformes</taxon>
        <taxon>Astigmata</taxon>
        <taxon>Psoroptidia</taxon>
        <taxon>Analgoidea</taxon>
        <taxon>Pyroglyphidae</taxon>
        <taxon>Dermatophagoidinae</taxon>
        <taxon>Dermatophagoides</taxon>
    </lineage>
</organism>
<comment type="similarity">
    <text evidence="2">Belongs to the NPC2 family.</text>
</comment>
<reference evidence="9" key="2">
    <citation type="submission" date="2006-06" db="EMBL/GenBank/DDBJ databases">
        <title>Characterization of a new allergen from Dermatophagoides farinae.</title>
        <authorList>
            <person name="Reginald K."/>
            <person name="Tan C.L."/>
            <person name="Chew F.T."/>
        </authorList>
    </citation>
    <scope>NUCLEOTIDE SEQUENCE</scope>
</reference>
<dbReference type="EMBL" id="DQ677263">
    <property type="protein sequence ID" value="ABG76195.1"/>
    <property type="molecule type" value="Genomic_DNA"/>
</dbReference>
<reference evidence="11" key="6">
    <citation type="journal article" date="2022" name="Res Sq">
        <title>Comparative Genomics Reveals Insights into the Divergent Evolution of Astigmatic Mites and Household Pest Adaptations.</title>
        <authorList>
            <person name="Xiong Q."/>
            <person name="Wan A.T.-Y."/>
            <person name="Liu X.-Y."/>
            <person name="Fung C.S.-H."/>
            <person name="Xiao X."/>
            <person name="Malainual N."/>
            <person name="Hou J."/>
            <person name="Wang L."/>
            <person name="Wang M."/>
            <person name="Yang K."/>
            <person name="Cui Y."/>
            <person name="Leung E."/>
            <person name="Nong W."/>
            <person name="Shin S.-K."/>
            <person name="Au S."/>
            <person name="Jeong K.Y."/>
            <person name="Chew F.T."/>
            <person name="Hui J."/>
            <person name="Leung T.F."/>
            <person name="Tungtrongchitr A."/>
            <person name="Zhong N."/>
            <person name="Liu Z."/>
            <person name="Tsui S."/>
        </authorList>
    </citation>
    <scope>NUCLEOTIDE SEQUENCE</scope>
    <source>
        <strain evidence="11">Derf</strain>
        <tissue evidence="11">Whole organism</tissue>
    </source>
</reference>
<name>A5X5X4_DERFA</name>
<dbReference type="GO" id="GO:0005576">
    <property type="term" value="C:extracellular region"/>
    <property type="evidence" value="ECO:0007669"/>
    <property type="project" value="UniProtKB-SubCell"/>
</dbReference>
<dbReference type="AlphaFoldDB" id="A5X5X4"/>
<dbReference type="EMBL" id="SDOV01000002">
    <property type="protein sequence ID" value="KAH7643461.1"/>
    <property type="molecule type" value="Genomic_DNA"/>
</dbReference>
<evidence type="ECO:0000256" key="6">
    <source>
        <dbReference type="SAM" id="SignalP"/>
    </source>
</evidence>
<dbReference type="OrthoDB" id="6349224at2759"/>
<evidence type="ECO:0000256" key="1">
    <source>
        <dbReference type="ARBA" id="ARBA00004613"/>
    </source>
</evidence>
<reference evidence="8" key="1">
    <citation type="submission" date="2006-05" db="EMBL/GenBank/DDBJ databases">
        <title>Cloning and characterization of a new allergen from Dermatophagoides farinae.</title>
        <authorList>
            <person name="Reginald K."/>
            <person name="Tan C.L."/>
            <person name="Chew F.T."/>
        </authorList>
    </citation>
    <scope>NUCLEOTIDE SEQUENCE</scope>
</reference>
<dbReference type="Allergome" id="3615">
    <property type="allergen name" value="Der f 22.0101"/>
</dbReference>
<dbReference type="EMBL" id="ASGP02000005">
    <property type="protein sequence ID" value="KAH9506275.1"/>
    <property type="molecule type" value="Genomic_DNA"/>
</dbReference>
<evidence type="ECO:0000313" key="9">
    <source>
        <dbReference type="EMBL" id="ABG76195.1"/>
    </source>
</evidence>
<reference evidence="10" key="4">
    <citation type="submission" date="2020-06" db="EMBL/GenBank/DDBJ databases">
        <authorList>
            <person name="Ji K."/>
            <person name="Li J."/>
        </authorList>
    </citation>
    <scope>NUCLEOTIDE SEQUENCE</scope>
    <source>
        <strain evidence="10">JKM2019</strain>
        <tissue evidence="10">Whole body</tissue>
    </source>
</reference>
<dbReference type="EMBL" id="DQ643992">
    <property type="protein sequence ID" value="ABG35122.1"/>
    <property type="molecule type" value="mRNA"/>
</dbReference>
<keyword evidence="3" id="KW-0964">Secreted</keyword>
<dbReference type="Proteomes" id="UP000828236">
    <property type="component" value="Unassembled WGS sequence"/>
</dbReference>
<dbReference type="Allergome" id="3614">
    <property type="allergen name" value="Der f 22"/>
</dbReference>
<evidence type="ECO:0000313" key="10">
    <source>
        <dbReference type="EMBL" id="KAH7643461.1"/>
    </source>
</evidence>
<evidence type="ECO:0000256" key="3">
    <source>
        <dbReference type="ARBA" id="ARBA00022525"/>
    </source>
</evidence>
<dbReference type="SMR" id="A5X5X4"/>
<evidence type="ECO:0000313" key="12">
    <source>
        <dbReference type="Proteomes" id="UP000790347"/>
    </source>
</evidence>
<reference evidence="11" key="3">
    <citation type="submission" date="2013-05" db="EMBL/GenBank/DDBJ databases">
        <authorList>
            <person name="Yim A.K.Y."/>
            <person name="Chan T.F."/>
            <person name="Ji K.M."/>
            <person name="Liu X.Y."/>
            <person name="Zhou J.W."/>
            <person name="Li R.Q."/>
            <person name="Yang K.Y."/>
            <person name="Li J."/>
            <person name="Li M."/>
            <person name="Law P.T.W."/>
            <person name="Wu Y.L."/>
            <person name="Cai Z.L."/>
            <person name="Qin H."/>
            <person name="Bao Y."/>
            <person name="Leung R.K.K."/>
            <person name="Ng P.K.S."/>
            <person name="Zou J."/>
            <person name="Zhong X.J."/>
            <person name="Ran P.X."/>
            <person name="Zhong N.S."/>
            <person name="Liu Z.G."/>
            <person name="Tsui S.K.W."/>
        </authorList>
    </citation>
    <scope>NUCLEOTIDE SEQUENCE</scope>
    <source>
        <strain evidence="11">Derf</strain>
        <tissue evidence="11">Whole organism</tissue>
    </source>
</reference>
<evidence type="ECO:0000256" key="4">
    <source>
        <dbReference type="ARBA" id="ARBA00022729"/>
    </source>
</evidence>
<dbReference type="FunFam" id="2.60.40.770:FF:000001">
    <property type="entry name" value="NPC intracellular cholesterol transporter 2"/>
    <property type="match status" value="1"/>
</dbReference>
<evidence type="ECO:0000256" key="2">
    <source>
        <dbReference type="ARBA" id="ARBA00006370"/>
    </source>
</evidence>
<evidence type="ECO:0000313" key="8">
    <source>
        <dbReference type="EMBL" id="ABG35122.1"/>
    </source>
</evidence>
<dbReference type="Gene3D" id="2.60.40.770">
    <property type="match status" value="1"/>
</dbReference>
<proteinExistence type="evidence at transcript level"/>
<gene>
    <name evidence="11" type="primary">NPC2_7</name>
    <name evidence="11" type="ORF">DERF_011017</name>
    <name evidence="10" type="ORF">HUG17_5823</name>
</gene>
<dbReference type="SMART" id="SM00737">
    <property type="entry name" value="ML"/>
    <property type="match status" value="1"/>
</dbReference>
<evidence type="ECO:0000259" key="7">
    <source>
        <dbReference type="SMART" id="SM00737"/>
    </source>
</evidence>
<dbReference type="InterPro" id="IPR003172">
    <property type="entry name" value="ML_dom"/>
</dbReference>
<dbReference type="InterPro" id="IPR014756">
    <property type="entry name" value="Ig_E-set"/>
</dbReference>
<keyword evidence="5" id="KW-1015">Disulfide bond</keyword>
<sequence>MNRFLIVCMALFCLAAAVQADETNVQYKDCGHNEIKSFFVTGGNPNQKSCVIHKHSKNQLRISFVANENTGNKINTRFICNLGGIELGWPGIDGTDACQGHGLSCPLTKGQTYNYHLDFNLGDDVPTANVTATVRLENGHGGDLLCGRMHISLQN</sequence>
<keyword evidence="12" id="KW-1185">Reference proteome</keyword>
<feature type="signal peptide" evidence="6">
    <location>
        <begin position="1"/>
        <end position="20"/>
    </location>
</feature>
<feature type="domain" description="MD-2-related lipid-recognition" evidence="7">
    <location>
        <begin position="27"/>
        <end position="151"/>
    </location>
</feature>
<dbReference type="SUPFAM" id="SSF81296">
    <property type="entry name" value="E set domains"/>
    <property type="match status" value="1"/>
</dbReference>
<feature type="chain" id="PRO_5007635503" evidence="6">
    <location>
        <begin position="21"/>
        <end position="155"/>
    </location>
</feature>
<protein>
    <submittedName>
        <fullName evidence="8 9">Allergen</fullName>
    </submittedName>
    <submittedName>
        <fullName evidence="11">Phosphatidylglycerol/phosphatidylinositol transfer protein</fullName>
    </submittedName>
</protein>
<evidence type="ECO:0000313" key="11">
    <source>
        <dbReference type="EMBL" id="KAH9506275.1"/>
    </source>
</evidence>
<evidence type="ECO:0000256" key="5">
    <source>
        <dbReference type="ARBA" id="ARBA00023157"/>
    </source>
</evidence>
<dbReference type="Pfam" id="PF02221">
    <property type="entry name" value="E1_DerP2_DerF2"/>
    <property type="match status" value="1"/>
</dbReference>
<dbReference type="Proteomes" id="UP000790347">
    <property type="component" value="Unassembled WGS sequence"/>
</dbReference>
<keyword evidence="4 6" id="KW-0732">Signal</keyword>
<reference evidence="10" key="5">
    <citation type="journal article" date="2021" name="World Allergy Organ. J.">
        <title>Chromosome-level assembly of Dermatophagoides farinae genome and transcriptome reveals two novel allergens Der f 37 and Der f 39.</title>
        <authorList>
            <person name="Chen J."/>
            <person name="Cai Z."/>
            <person name="Fan D."/>
            <person name="Hu J."/>
            <person name="Hou Y."/>
            <person name="He Y."/>
            <person name="Zhang Z."/>
            <person name="Zhao Z."/>
            <person name="Gao P."/>
            <person name="Hu W."/>
            <person name="Sun J."/>
            <person name="Li J."/>
            <person name="Ji K."/>
        </authorList>
    </citation>
    <scope>NUCLEOTIDE SEQUENCE</scope>
    <source>
        <strain evidence="10">JKM2019</strain>
    </source>
</reference>
<comment type="subcellular location">
    <subcellularLocation>
        <location evidence="1">Secreted</location>
    </subcellularLocation>
</comment>
<accession>A5X5X4</accession>